<protein>
    <recommendedName>
        <fullName evidence="3">Calcineurin-like phosphoesterase superfamily domain</fullName>
    </recommendedName>
</protein>
<organism evidence="1 2">
    <name type="scientific">Sphingobacterium thermophilum</name>
    <dbReference type="NCBI Taxonomy" id="768534"/>
    <lineage>
        <taxon>Bacteria</taxon>
        <taxon>Pseudomonadati</taxon>
        <taxon>Bacteroidota</taxon>
        <taxon>Sphingobacteriia</taxon>
        <taxon>Sphingobacteriales</taxon>
        <taxon>Sphingobacteriaceae</taxon>
        <taxon>Sphingobacterium</taxon>
    </lineage>
</organism>
<dbReference type="PANTHER" id="PTHR12905:SF0">
    <property type="entry name" value="CALCINEURIN-LIKE PHOSPHOESTERASE DOMAIN-CONTAINING PROTEIN"/>
    <property type="match status" value="1"/>
</dbReference>
<dbReference type="SUPFAM" id="SSF56300">
    <property type="entry name" value="Metallo-dependent phosphatases"/>
    <property type="match status" value="1"/>
</dbReference>
<dbReference type="Gene3D" id="3.60.21.10">
    <property type="match status" value="1"/>
</dbReference>
<dbReference type="EMBL" id="BAABGR010000010">
    <property type="protein sequence ID" value="GAA4514143.1"/>
    <property type="molecule type" value="Genomic_DNA"/>
</dbReference>
<dbReference type="InterPro" id="IPR029052">
    <property type="entry name" value="Metallo-depent_PP-like"/>
</dbReference>
<dbReference type="Proteomes" id="UP001500394">
    <property type="component" value="Unassembled WGS sequence"/>
</dbReference>
<keyword evidence="2" id="KW-1185">Reference proteome</keyword>
<proteinExistence type="predicted"/>
<evidence type="ECO:0000313" key="1">
    <source>
        <dbReference type="EMBL" id="GAA4514143.1"/>
    </source>
</evidence>
<reference evidence="2" key="1">
    <citation type="journal article" date="2019" name="Int. J. Syst. Evol. Microbiol.">
        <title>The Global Catalogue of Microorganisms (GCM) 10K type strain sequencing project: providing services to taxonomists for standard genome sequencing and annotation.</title>
        <authorList>
            <consortium name="The Broad Institute Genomics Platform"/>
            <consortium name="The Broad Institute Genome Sequencing Center for Infectious Disease"/>
            <person name="Wu L."/>
            <person name="Ma J."/>
        </authorList>
    </citation>
    <scope>NUCLEOTIDE SEQUENCE [LARGE SCALE GENOMIC DNA]</scope>
    <source>
        <strain evidence="2">JCM 17858</strain>
    </source>
</reference>
<accession>A0ABP8QZM2</accession>
<dbReference type="InterPro" id="IPR051693">
    <property type="entry name" value="UPF0046_metallophosphoest"/>
</dbReference>
<name>A0ABP8QZM2_9SPHI</name>
<comment type="caution">
    <text evidence="1">The sequence shown here is derived from an EMBL/GenBank/DDBJ whole genome shotgun (WGS) entry which is preliminary data.</text>
</comment>
<dbReference type="PANTHER" id="PTHR12905">
    <property type="entry name" value="METALLOPHOSPHOESTERASE"/>
    <property type="match status" value="1"/>
</dbReference>
<evidence type="ECO:0008006" key="3">
    <source>
        <dbReference type="Google" id="ProtNLM"/>
    </source>
</evidence>
<sequence>MLITHGPPFGILDETVYSKREGCEELLLRVYQVQPKYHVFGHIHEDYGMLAKRETTFVNASVLDDRYELINDAVILNSAKDSISIKQLTGTRKENISKTNKFVSNREDVSRNFINP</sequence>
<gene>
    <name evidence="1" type="ORF">GCM10023173_10510</name>
</gene>
<evidence type="ECO:0000313" key="2">
    <source>
        <dbReference type="Proteomes" id="UP001500394"/>
    </source>
</evidence>